<accession>A0AC58TXQ6</accession>
<proteinExistence type="predicted"/>
<gene>
    <name evidence="2" type="primary">LOC142177409</name>
</gene>
<organism evidence="1 2">
    <name type="scientific">Nicotiana tabacum</name>
    <name type="common">Common tobacco</name>
    <dbReference type="NCBI Taxonomy" id="4097"/>
    <lineage>
        <taxon>Eukaryota</taxon>
        <taxon>Viridiplantae</taxon>
        <taxon>Streptophyta</taxon>
        <taxon>Embryophyta</taxon>
        <taxon>Tracheophyta</taxon>
        <taxon>Spermatophyta</taxon>
        <taxon>Magnoliopsida</taxon>
        <taxon>eudicotyledons</taxon>
        <taxon>Gunneridae</taxon>
        <taxon>Pentapetalae</taxon>
        <taxon>asterids</taxon>
        <taxon>lamiids</taxon>
        <taxon>Solanales</taxon>
        <taxon>Solanaceae</taxon>
        <taxon>Nicotianoideae</taxon>
        <taxon>Nicotianeae</taxon>
        <taxon>Nicotiana</taxon>
    </lineage>
</organism>
<protein>
    <submittedName>
        <fullName evidence="2">Uncharacterized protein LOC142177409</fullName>
    </submittedName>
</protein>
<reference evidence="1" key="1">
    <citation type="journal article" date="2014" name="Nat. Commun.">
        <title>The tobacco genome sequence and its comparison with those of tomato and potato.</title>
        <authorList>
            <person name="Sierro N."/>
            <person name="Battey J.N."/>
            <person name="Ouadi S."/>
            <person name="Bakaher N."/>
            <person name="Bovet L."/>
            <person name="Willig A."/>
            <person name="Goepfert S."/>
            <person name="Peitsch M.C."/>
            <person name="Ivanov N.V."/>
        </authorList>
    </citation>
    <scope>NUCLEOTIDE SEQUENCE [LARGE SCALE GENOMIC DNA]</scope>
</reference>
<evidence type="ECO:0000313" key="1">
    <source>
        <dbReference type="Proteomes" id="UP000790787"/>
    </source>
</evidence>
<sequence length="316" mass="36486">MADDRRSSKGILKGPNLKEYTQLSCKPSAAPELIPKRFKMPEVPKYDRTSDPREHITTYSMAVKGNDLAPHEIESVFLKQFGETHMRGALTWYSLLPEDSIDSFEMLADSFIKAHVGARKKERMSLLAIPNEWAAETLTKRLNLRSLDSSRKLKESLLEFQATTWENVHNRYKSKIRIKDEQVGSTSSAKGRKEIREKSKDDYDADKRTLRDRFLPYERTKGCGRNFREANKLSLTEGPIMRNPNLWCEYHGTNGHRTGDCRHLWEEVATLLKNDHLREFLSDRSKNNYGSNRDNAEPSKAREEPAPNDQNDLRGE</sequence>
<dbReference type="Proteomes" id="UP000790787">
    <property type="component" value="Chromosome 23"/>
</dbReference>
<dbReference type="RefSeq" id="XP_075101999.1">
    <property type="nucleotide sequence ID" value="XM_075245898.1"/>
</dbReference>
<keyword evidence="1" id="KW-1185">Reference proteome</keyword>
<name>A0AC58TXQ6_TOBAC</name>
<reference evidence="2" key="2">
    <citation type="submission" date="2025-08" db="UniProtKB">
        <authorList>
            <consortium name="RefSeq"/>
        </authorList>
    </citation>
    <scope>IDENTIFICATION</scope>
    <source>
        <tissue evidence="2">Leaf</tissue>
    </source>
</reference>
<evidence type="ECO:0000313" key="2">
    <source>
        <dbReference type="RefSeq" id="XP_075101999.1"/>
    </source>
</evidence>